<protein>
    <submittedName>
        <fullName evidence="5">GntR family transcriptional regulator</fullName>
    </submittedName>
</protein>
<reference evidence="5 6" key="1">
    <citation type="journal article" date="2020" name="Cell Host Microbe">
        <title>Functional and Genomic Variation between Human-Derived Isolates of Lachnospiraceae Reveals Inter- and Intra-Species Diversity.</title>
        <authorList>
            <person name="Sorbara M.T."/>
            <person name="Littmann E.R."/>
            <person name="Fontana E."/>
            <person name="Moody T.U."/>
            <person name="Kohout C.E."/>
            <person name="Gjonbalaj M."/>
            <person name="Eaton V."/>
            <person name="Seok R."/>
            <person name="Leiner I.M."/>
            <person name="Pamer E.G."/>
        </authorList>
    </citation>
    <scope>NUCLEOTIDE SEQUENCE [LARGE SCALE GENOMIC DNA]</scope>
    <source>
        <strain evidence="5 6">MSK.15.26</strain>
    </source>
</reference>
<keyword evidence="1" id="KW-0805">Transcription regulation</keyword>
<evidence type="ECO:0000313" key="6">
    <source>
        <dbReference type="Proteomes" id="UP000822142"/>
    </source>
</evidence>
<dbReference type="Gene3D" id="1.10.10.10">
    <property type="entry name" value="Winged helix-like DNA-binding domain superfamily/Winged helix DNA-binding domain"/>
    <property type="match status" value="1"/>
</dbReference>
<evidence type="ECO:0000259" key="4">
    <source>
        <dbReference type="PROSITE" id="PS50949"/>
    </source>
</evidence>
<dbReference type="Proteomes" id="UP000822142">
    <property type="component" value="Unassembled WGS sequence"/>
</dbReference>
<comment type="caution">
    <text evidence="5">The sequence shown here is derived from an EMBL/GenBank/DDBJ whole genome shotgun (WGS) entry which is preliminary data.</text>
</comment>
<feature type="domain" description="HTH gntR-type" evidence="4">
    <location>
        <begin position="11"/>
        <end position="79"/>
    </location>
</feature>
<dbReference type="PANTHER" id="PTHR38445:SF12">
    <property type="entry name" value="GNTR-FAMILY TRANSCRIPTIONAL REGULATOR"/>
    <property type="match status" value="1"/>
</dbReference>
<proteinExistence type="predicted"/>
<evidence type="ECO:0000256" key="2">
    <source>
        <dbReference type="ARBA" id="ARBA00023125"/>
    </source>
</evidence>
<keyword evidence="2" id="KW-0238">DNA-binding</keyword>
<gene>
    <name evidence="5" type="ORF">G5A70_02085</name>
</gene>
<dbReference type="Pfam" id="PF00392">
    <property type="entry name" value="GntR"/>
    <property type="match status" value="1"/>
</dbReference>
<dbReference type="SMART" id="SM00345">
    <property type="entry name" value="HTH_GNTR"/>
    <property type="match status" value="1"/>
</dbReference>
<evidence type="ECO:0000313" key="5">
    <source>
        <dbReference type="EMBL" id="NSJ84997.1"/>
    </source>
</evidence>
<organism evidence="5 6">
    <name type="scientific">Blautia hansenii</name>
    <name type="common">Ruminococcus hansenii</name>
    <dbReference type="NCBI Taxonomy" id="1322"/>
    <lineage>
        <taxon>Bacteria</taxon>
        <taxon>Bacillati</taxon>
        <taxon>Bacillota</taxon>
        <taxon>Clostridia</taxon>
        <taxon>Lachnospirales</taxon>
        <taxon>Lachnospiraceae</taxon>
        <taxon>Blautia</taxon>
    </lineage>
</organism>
<dbReference type="SUPFAM" id="SSF46785">
    <property type="entry name" value="Winged helix' DNA-binding domain"/>
    <property type="match status" value="1"/>
</dbReference>
<dbReference type="EMBL" id="JAAITA010000002">
    <property type="protein sequence ID" value="NSJ84997.1"/>
    <property type="molecule type" value="Genomic_DNA"/>
</dbReference>
<dbReference type="PROSITE" id="PS50949">
    <property type="entry name" value="HTH_GNTR"/>
    <property type="match status" value="1"/>
</dbReference>
<dbReference type="InterPro" id="IPR000524">
    <property type="entry name" value="Tscrpt_reg_HTH_GntR"/>
</dbReference>
<dbReference type="PANTHER" id="PTHR38445">
    <property type="entry name" value="HTH-TYPE TRANSCRIPTIONAL REPRESSOR YTRA"/>
    <property type="match status" value="1"/>
</dbReference>
<dbReference type="InterPro" id="IPR036390">
    <property type="entry name" value="WH_DNA-bd_sf"/>
</dbReference>
<evidence type="ECO:0000256" key="1">
    <source>
        <dbReference type="ARBA" id="ARBA00023015"/>
    </source>
</evidence>
<dbReference type="CDD" id="cd07377">
    <property type="entry name" value="WHTH_GntR"/>
    <property type="match status" value="1"/>
</dbReference>
<dbReference type="RefSeq" id="WP_173747540.1">
    <property type="nucleotide sequence ID" value="NZ_JAAITA010000002.1"/>
</dbReference>
<evidence type="ECO:0000256" key="3">
    <source>
        <dbReference type="ARBA" id="ARBA00023163"/>
    </source>
</evidence>
<keyword evidence="6" id="KW-1185">Reference proteome</keyword>
<keyword evidence="3" id="KW-0804">Transcription</keyword>
<dbReference type="InterPro" id="IPR036388">
    <property type="entry name" value="WH-like_DNA-bd_sf"/>
</dbReference>
<name>A0ABX2I7D1_BLAHA</name>
<accession>A0ABX2I7D1</accession>
<sequence>MLIEIDFNSDEAIYVQLCNQIIMGIATDQLKIGETLPSVRQLADTVGINMHTVNKAYSVLRQEGFVTIDRRKGAVISIDENKIRALEEMKENLLVVLAKGCCKNITREEVHALIDEIFEEYKV</sequence>